<dbReference type="RefSeq" id="WP_355398863.1">
    <property type="nucleotide sequence ID" value="NZ_JBEXPZ010000031.1"/>
</dbReference>
<evidence type="ECO:0000313" key="2">
    <source>
        <dbReference type="Proteomes" id="UP001550210"/>
    </source>
</evidence>
<dbReference type="Proteomes" id="UP001550210">
    <property type="component" value="Unassembled WGS sequence"/>
</dbReference>
<name>A0ABV2V133_9ACTN</name>
<dbReference type="EMBL" id="JBEXPZ010000031">
    <property type="protein sequence ID" value="MET9847533.1"/>
    <property type="molecule type" value="Genomic_DNA"/>
</dbReference>
<protein>
    <recommendedName>
        <fullName evidence="3">YD repeat-containing protein</fullName>
    </recommendedName>
</protein>
<sequence length="58" mass="6912">MAGLSIRVYTYDATTKEMREVRTREWSVDKMPNQPLIDDRWPLCECHRCRGNGTPDRR</sequence>
<evidence type="ECO:0000313" key="1">
    <source>
        <dbReference type="EMBL" id="MET9847533.1"/>
    </source>
</evidence>
<organism evidence="1 2">
    <name type="scientific">Streptomyces ossamyceticus</name>
    <dbReference type="NCBI Taxonomy" id="249581"/>
    <lineage>
        <taxon>Bacteria</taxon>
        <taxon>Bacillati</taxon>
        <taxon>Actinomycetota</taxon>
        <taxon>Actinomycetes</taxon>
        <taxon>Kitasatosporales</taxon>
        <taxon>Streptomycetaceae</taxon>
        <taxon>Streptomyces</taxon>
    </lineage>
</organism>
<proteinExistence type="predicted"/>
<accession>A0ABV2V133</accession>
<comment type="caution">
    <text evidence="1">The sequence shown here is derived from an EMBL/GenBank/DDBJ whole genome shotgun (WGS) entry which is preliminary data.</text>
</comment>
<reference evidence="1 2" key="1">
    <citation type="submission" date="2024-06" db="EMBL/GenBank/DDBJ databases">
        <title>The Natural Products Discovery Center: Release of the First 8490 Sequenced Strains for Exploring Actinobacteria Biosynthetic Diversity.</title>
        <authorList>
            <person name="Kalkreuter E."/>
            <person name="Kautsar S.A."/>
            <person name="Yang D."/>
            <person name="Bader C.D."/>
            <person name="Teijaro C.N."/>
            <person name="Fluegel L."/>
            <person name="Davis C.M."/>
            <person name="Simpson J.R."/>
            <person name="Lauterbach L."/>
            <person name="Steele A.D."/>
            <person name="Gui C."/>
            <person name="Meng S."/>
            <person name="Li G."/>
            <person name="Viehrig K."/>
            <person name="Ye F."/>
            <person name="Su P."/>
            <person name="Kiefer A.F."/>
            <person name="Nichols A."/>
            <person name="Cepeda A.J."/>
            <person name="Yan W."/>
            <person name="Fan B."/>
            <person name="Jiang Y."/>
            <person name="Adhikari A."/>
            <person name="Zheng C.-J."/>
            <person name="Schuster L."/>
            <person name="Cowan T.M."/>
            <person name="Smanski M.J."/>
            <person name="Chevrette M.G."/>
            <person name="De Carvalho L.P.S."/>
            <person name="Shen B."/>
        </authorList>
    </citation>
    <scope>NUCLEOTIDE SEQUENCE [LARGE SCALE GENOMIC DNA]</scope>
    <source>
        <strain evidence="1 2">NPDC006434</strain>
    </source>
</reference>
<keyword evidence="2" id="KW-1185">Reference proteome</keyword>
<gene>
    <name evidence="1" type="ORF">ABZZ21_23885</name>
</gene>
<evidence type="ECO:0008006" key="3">
    <source>
        <dbReference type="Google" id="ProtNLM"/>
    </source>
</evidence>